<dbReference type="InterPro" id="IPR007213">
    <property type="entry name" value="Ppm1/Ppm2/Tcmp"/>
</dbReference>
<evidence type="ECO:0000256" key="7">
    <source>
        <dbReference type="ARBA" id="ARBA00022691"/>
    </source>
</evidence>
<protein>
    <recommendedName>
        <fullName evidence="4 8">Leucine carboxyl methyltransferase 1</fullName>
        <ecNumber evidence="3 8">2.1.1.233</ecNumber>
    </recommendedName>
</protein>
<dbReference type="InterPro" id="IPR016651">
    <property type="entry name" value="LCMT1"/>
</dbReference>
<dbReference type="Gene3D" id="3.40.50.150">
    <property type="entry name" value="Vaccinia Virus protein VP39"/>
    <property type="match status" value="1"/>
</dbReference>
<name>A0AAV9HTL4_9PEZI</name>
<feature type="compositionally biased region" description="Polar residues" evidence="10">
    <location>
        <begin position="32"/>
        <end position="45"/>
    </location>
</feature>
<accession>A0AAV9HTL4</accession>
<dbReference type="GO" id="GO:0018423">
    <property type="term" value="F:protein C-terminal leucine carboxyl O-methyltransferase activity"/>
    <property type="evidence" value="ECO:0007669"/>
    <property type="project" value="UniProtKB-EC"/>
</dbReference>
<keyword evidence="12" id="KW-1185">Reference proteome</keyword>
<comment type="function">
    <text evidence="8">Methylates the carboxyl group of the C-terminal leucine residue of protein phosphatase 2A catalytic subunits to form alpha-leucine ester residues.</text>
</comment>
<reference evidence="11" key="2">
    <citation type="submission" date="2023-06" db="EMBL/GenBank/DDBJ databases">
        <authorList>
            <consortium name="Lawrence Berkeley National Laboratory"/>
            <person name="Mondo S.J."/>
            <person name="Hensen N."/>
            <person name="Bonometti L."/>
            <person name="Westerberg I."/>
            <person name="Brannstrom I.O."/>
            <person name="Guillou S."/>
            <person name="Cros-Aarteil S."/>
            <person name="Calhoun S."/>
            <person name="Haridas S."/>
            <person name="Kuo A."/>
            <person name="Pangilinan J."/>
            <person name="Riley R."/>
            <person name="Labutti K."/>
            <person name="Andreopoulos B."/>
            <person name="Lipzen A."/>
            <person name="Chen C."/>
            <person name="Yanf M."/>
            <person name="Daum C."/>
            <person name="Ng V."/>
            <person name="Clum A."/>
            <person name="Steindorff A."/>
            <person name="Ohm R."/>
            <person name="Martin F."/>
            <person name="Silar P."/>
            <person name="Natvig D."/>
            <person name="Lalanne C."/>
            <person name="Gautier V."/>
            <person name="Ament-Velasquez S.L."/>
            <person name="Kruys A."/>
            <person name="Hutchinson M.I."/>
            <person name="Powell A.J."/>
            <person name="Barry K."/>
            <person name="Miller A.N."/>
            <person name="Grigoriev I.V."/>
            <person name="Debuchy R."/>
            <person name="Gladieux P."/>
            <person name="Thoren M.H."/>
            <person name="Johannesson H."/>
        </authorList>
    </citation>
    <scope>NUCLEOTIDE SEQUENCE</scope>
    <source>
        <strain evidence="11">PSN324</strain>
    </source>
</reference>
<keyword evidence="5 8" id="KW-0489">Methyltransferase</keyword>
<evidence type="ECO:0000256" key="9">
    <source>
        <dbReference type="PIRSR" id="PIRSR016305-1"/>
    </source>
</evidence>
<dbReference type="EMBL" id="MU864967">
    <property type="protein sequence ID" value="KAK4462832.1"/>
    <property type="molecule type" value="Genomic_DNA"/>
</dbReference>
<dbReference type="AlphaFoldDB" id="A0AAV9HTL4"/>
<dbReference type="EC" id="2.1.1.233" evidence="3 8"/>
<dbReference type="InterPro" id="IPR029063">
    <property type="entry name" value="SAM-dependent_MTases_sf"/>
</dbReference>
<feature type="region of interest" description="Disordered" evidence="10">
    <location>
        <begin position="175"/>
        <end position="201"/>
    </location>
</feature>
<evidence type="ECO:0000256" key="3">
    <source>
        <dbReference type="ARBA" id="ARBA00012834"/>
    </source>
</evidence>
<dbReference type="SUPFAM" id="SSF53335">
    <property type="entry name" value="S-adenosyl-L-methionine-dependent methyltransferases"/>
    <property type="match status" value="1"/>
</dbReference>
<evidence type="ECO:0000256" key="6">
    <source>
        <dbReference type="ARBA" id="ARBA00022679"/>
    </source>
</evidence>
<evidence type="ECO:0000256" key="10">
    <source>
        <dbReference type="SAM" id="MobiDB-lite"/>
    </source>
</evidence>
<evidence type="ECO:0000256" key="4">
    <source>
        <dbReference type="ARBA" id="ARBA00017497"/>
    </source>
</evidence>
<dbReference type="Pfam" id="PF04072">
    <property type="entry name" value="LCM"/>
    <property type="match status" value="1"/>
</dbReference>
<evidence type="ECO:0000256" key="2">
    <source>
        <dbReference type="ARBA" id="ARBA00010703"/>
    </source>
</evidence>
<feature type="region of interest" description="Disordered" evidence="10">
    <location>
        <begin position="1"/>
        <end position="45"/>
    </location>
</feature>
<evidence type="ECO:0000313" key="12">
    <source>
        <dbReference type="Proteomes" id="UP001321749"/>
    </source>
</evidence>
<evidence type="ECO:0000313" key="11">
    <source>
        <dbReference type="EMBL" id="KAK4462832.1"/>
    </source>
</evidence>
<evidence type="ECO:0000256" key="8">
    <source>
        <dbReference type="PIRNR" id="PIRNR016305"/>
    </source>
</evidence>
<evidence type="ECO:0000256" key="1">
    <source>
        <dbReference type="ARBA" id="ARBA00000724"/>
    </source>
</evidence>
<organism evidence="11 12">
    <name type="scientific">Cladorrhinum samala</name>
    <dbReference type="NCBI Taxonomy" id="585594"/>
    <lineage>
        <taxon>Eukaryota</taxon>
        <taxon>Fungi</taxon>
        <taxon>Dikarya</taxon>
        <taxon>Ascomycota</taxon>
        <taxon>Pezizomycotina</taxon>
        <taxon>Sordariomycetes</taxon>
        <taxon>Sordariomycetidae</taxon>
        <taxon>Sordariales</taxon>
        <taxon>Podosporaceae</taxon>
        <taxon>Cladorrhinum</taxon>
    </lineage>
</organism>
<dbReference type="PIRSF" id="PIRSF016305">
    <property type="entry name" value="LCM_mtfrase"/>
    <property type="match status" value="1"/>
</dbReference>
<dbReference type="PANTHER" id="PTHR13600:SF21">
    <property type="entry name" value="LEUCINE CARBOXYL METHYLTRANSFERASE 1"/>
    <property type="match status" value="1"/>
</dbReference>
<feature type="binding site" evidence="9">
    <location>
        <position position="245"/>
    </location>
    <ligand>
        <name>S-adenosyl-L-methionine</name>
        <dbReference type="ChEBI" id="CHEBI:59789"/>
    </ligand>
</feature>
<feature type="binding site" evidence="9">
    <location>
        <position position="99"/>
    </location>
    <ligand>
        <name>S-adenosyl-L-methionine</name>
        <dbReference type="ChEBI" id="CHEBI:59789"/>
    </ligand>
</feature>
<keyword evidence="6 8" id="KW-0808">Transferase</keyword>
<sequence>MSAPSIPNLLSLRGTGRGRGRGRGGGTPGGTSAATGSSHDSTIQGTDTDAALSRLSAVELGYLSDPFATLFTGGQPNQPHSALPPPRRLPIINRGTYTRTTGIDLLVDSFLSSTDASRTRQILSLGAGTDTRAFRLFSSPSSHTNISYHEIDFPSIIARKQHIIQTSPSTLSSFLYQKPNPSNPLNSPPHPTSSSFSFAFESDGPSRNNNNTLHLHPLDLRSFPECPLSRFDSLSSAHPTLIISECCLCYLAPATTTRILEHLGRLFPQSAMVIYEPILPHDPFGKMMVSNLAARGIVMPTLTEYPTQQSQEERLRAEGGFTEVRSKTIDRVWEDWVSPGEKERIDGLEGGLDEVEEWKLLAGHYLIAWGWRGSGMGKGLDIDVSRGDEGGDGDDTE</sequence>
<keyword evidence="7 8" id="KW-0949">S-adenosyl-L-methionine</keyword>
<reference evidence="11" key="1">
    <citation type="journal article" date="2023" name="Mol. Phylogenet. Evol.">
        <title>Genome-scale phylogeny and comparative genomics of the fungal order Sordariales.</title>
        <authorList>
            <person name="Hensen N."/>
            <person name="Bonometti L."/>
            <person name="Westerberg I."/>
            <person name="Brannstrom I.O."/>
            <person name="Guillou S."/>
            <person name="Cros-Aarteil S."/>
            <person name="Calhoun S."/>
            <person name="Haridas S."/>
            <person name="Kuo A."/>
            <person name="Mondo S."/>
            <person name="Pangilinan J."/>
            <person name="Riley R."/>
            <person name="LaButti K."/>
            <person name="Andreopoulos B."/>
            <person name="Lipzen A."/>
            <person name="Chen C."/>
            <person name="Yan M."/>
            <person name="Daum C."/>
            <person name="Ng V."/>
            <person name="Clum A."/>
            <person name="Steindorff A."/>
            <person name="Ohm R.A."/>
            <person name="Martin F."/>
            <person name="Silar P."/>
            <person name="Natvig D.O."/>
            <person name="Lalanne C."/>
            <person name="Gautier V."/>
            <person name="Ament-Velasquez S.L."/>
            <person name="Kruys A."/>
            <person name="Hutchinson M.I."/>
            <person name="Powell A.J."/>
            <person name="Barry K."/>
            <person name="Miller A.N."/>
            <person name="Grigoriev I.V."/>
            <person name="Debuchy R."/>
            <person name="Gladieux P."/>
            <person name="Hiltunen Thoren M."/>
            <person name="Johannesson H."/>
        </authorList>
    </citation>
    <scope>NUCLEOTIDE SEQUENCE</scope>
    <source>
        <strain evidence="11">PSN324</strain>
    </source>
</reference>
<dbReference type="PANTHER" id="PTHR13600">
    <property type="entry name" value="LEUCINE CARBOXYL METHYLTRANSFERASE"/>
    <property type="match status" value="1"/>
</dbReference>
<comment type="similarity">
    <text evidence="2 8">Belongs to the methyltransferase superfamily. LCMT family.</text>
</comment>
<proteinExistence type="inferred from homology"/>
<feature type="binding site" evidence="9">
    <location>
        <begin position="219"/>
        <end position="220"/>
    </location>
    <ligand>
        <name>S-adenosyl-L-methionine</name>
        <dbReference type="ChEBI" id="CHEBI:59789"/>
    </ligand>
</feature>
<comment type="caution">
    <text evidence="11">The sequence shown here is derived from an EMBL/GenBank/DDBJ whole genome shotgun (WGS) entry which is preliminary data.</text>
</comment>
<evidence type="ECO:0000256" key="5">
    <source>
        <dbReference type="ARBA" id="ARBA00022603"/>
    </source>
</evidence>
<feature type="binding site" evidence="9">
    <location>
        <position position="126"/>
    </location>
    <ligand>
        <name>S-adenosyl-L-methionine</name>
        <dbReference type="ChEBI" id="CHEBI:59789"/>
    </ligand>
</feature>
<gene>
    <name evidence="11" type="ORF">QBC42DRAFT_338064</name>
</gene>
<dbReference type="GO" id="GO:0032259">
    <property type="term" value="P:methylation"/>
    <property type="evidence" value="ECO:0007669"/>
    <property type="project" value="UniProtKB-KW"/>
</dbReference>
<comment type="catalytic activity">
    <reaction evidence="1 8">
        <text>[phosphatase 2A protein]-C-terminal L-leucine + S-adenosyl-L-methionine = [phosphatase 2A protein]-C-terminal L-leucine methyl ester + S-adenosyl-L-homocysteine</text>
        <dbReference type="Rhea" id="RHEA:48544"/>
        <dbReference type="Rhea" id="RHEA-COMP:12134"/>
        <dbReference type="Rhea" id="RHEA-COMP:12135"/>
        <dbReference type="ChEBI" id="CHEBI:57856"/>
        <dbReference type="ChEBI" id="CHEBI:59789"/>
        <dbReference type="ChEBI" id="CHEBI:90516"/>
        <dbReference type="ChEBI" id="CHEBI:90517"/>
        <dbReference type="EC" id="2.1.1.233"/>
    </reaction>
</comment>
<dbReference type="Proteomes" id="UP001321749">
    <property type="component" value="Unassembled WGS sequence"/>
</dbReference>